<organism evidence="2 3">
    <name type="scientific">Hypsizygus marmoreus</name>
    <name type="common">White beech mushroom</name>
    <name type="synonym">Agaricus marmoreus</name>
    <dbReference type="NCBI Taxonomy" id="39966"/>
    <lineage>
        <taxon>Eukaryota</taxon>
        <taxon>Fungi</taxon>
        <taxon>Dikarya</taxon>
        <taxon>Basidiomycota</taxon>
        <taxon>Agaricomycotina</taxon>
        <taxon>Agaricomycetes</taxon>
        <taxon>Agaricomycetidae</taxon>
        <taxon>Agaricales</taxon>
        <taxon>Tricholomatineae</taxon>
        <taxon>Lyophyllaceae</taxon>
        <taxon>Hypsizygus</taxon>
    </lineage>
</organism>
<dbReference type="InParanoid" id="A0A369JFS4"/>
<dbReference type="Gene3D" id="3.60.130.30">
    <property type="match status" value="1"/>
</dbReference>
<reference evidence="2" key="1">
    <citation type="submission" date="2018-04" db="EMBL/GenBank/DDBJ databases">
        <title>Whole genome sequencing of Hypsizygus marmoreus.</title>
        <authorList>
            <person name="Choi I.-G."/>
            <person name="Min B."/>
            <person name="Kim J.-G."/>
            <person name="Kim S."/>
            <person name="Oh Y.-L."/>
            <person name="Kong W.-S."/>
            <person name="Park H."/>
            <person name="Jeong J."/>
            <person name="Song E.-S."/>
        </authorList>
    </citation>
    <scope>NUCLEOTIDE SEQUENCE [LARGE SCALE GENOMIC DNA]</scope>
    <source>
        <strain evidence="2">51987-8</strain>
    </source>
</reference>
<dbReference type="STRING" id="39966.A0A369JFS4"/>
<proteinExistence type="predicted"/>
<dbReference type="EMBL" id="LUEZ02000080">
    <property type="protein sequence ID" value="RDB19447.1"/>
    <property type="molecule type" value="Genomic_DNA"/>
</dbReference>
<dbReference type="AlphaFoldDB" id="A0A369JFS4"/>
<protein>
    <submittedName>
        <fullName evidence="2">Uncharacterized protein</fullName>
    </submittedName>
</protein>
<dbReference type="Proteomes" id="UP000076154">
    <property type="component" value="Unassembled WGS sequence"/>
</dbReference>
<feature type="region of interest" description="Disordered" evidence="1">
    <location>
        <begin position="1"/>
        <end position="23"/>
    </location>
</feature>
<evidence type="ECO:0000313" key="2">
    <source>
        <dbReference type="EMBL" id="RDB19447.1"/>
    </source>
</evidence>
<keyword evidence="3" id="KW-1185">Reference proteome</keyword>
<gene>
    <name evidence="2" type="ORF">Hypma_013505</name>
</gene>
<accession>A0A369JFS4</accession>
<sequence>MAAGGVKKVTRKRMRPPSLQQSSTRMYFLSPRSGWIGSNIPGEGSREFTLEELTGPEFKMRLVEWDGTTSMPIVDAEGQVIGIFSGRPRGPDYQGVVAEVTSEFALARVALGVSGTSPMAQRRGNFYSLVVGISFGGGQRKPANLHSSKSNVGIVDALLRSESKSLSRIADFASGQLLNYRLSVIKVLMHDSTLWRNFDRSVFAAATFNLGPITMTCPHLDQGNLAWGWCAITALGTFDANRGGHMVLWDLGLVIQFLPGSTILISSAILKHSNVKVPEGEIRCSFTQYTAGGLLRYAYNGFWMDKTVLACADKAEMDRRKMDRQRRWADGLDMFSSIDKLLPL</sequence>
<comment type="caution">
    <text evidence="2">The sequence shown here is derived from an EMBL/GenBank/DDBJ whole genome shotgun (WGS) entry which is preliminary data.</text>
</comment>
<evidence type="ECO:0000313" key="3">
    <source>
        <dbReference type="Proteomes" id="UP000076154"/>
    </source>
</evidence>
<evidence type="ECO:0000256" key="1">
    <source>
        <dbReference type="SAM" id="MobiDB-lite"/>
    </source>
</evidence>
<name>A0A369JFS4_HYPMA</name>
<dbReference type="OrthoDB" id="3202607at2759"/>